<name>A0AA38FBP6_TAXCH</name>
<evidence type="ECO:0000256" key="1">
    <source>
        <dbReference type="SAM" id="MobiDB-lite"/>
    </source>
</evidence>
<reference evidence="2 3" key="1">
    <citation type="journal article" date="2021" name="Nat. Plants">
        <title>The Taxus genome provides insights into paclitaxel biosynthesis.</title>
        <authorList>
            <person name="Xiong X."/>
            <person name="Gou J."/>
            <person name="Liao Q."/>
            <person name="Li Y."/>
            <person name="Zhou Q."/>
            <person name="Bi G."/>
            <person name="Li C."/>
            <person name="Du R."/>
            <person name="Wang X."/>
            <person name="Sun T."/>
            <person name="Guo L."/>
            <person name="Liang H."/>
            <person name="Lu P."/>
            <person name="Wu Y."/>
            <person name="Zhang Z."/>
            <person name="Ro D.K."/>
            <person name="Shang Y."/>
            <person name="Huang S."/>
            <person name="Yan J."/>
        </authorList>
    </citation>
    <scope>NUCLEOTIDE SEQUENCE [LARGE SCALE GENOMIC DNA]</scope>
    <source>
        <strain evidence="2">Ta-2019</strain>
    </source>
</reference>
<dbReference type="Proteomes" id="UP000824469">
    <property type="component" value="Unassembled WGS sequence"/>
</dbReference>
<feature type="non-terminal residue" evidence="2">
    <location>
        <position position="93"/>
    </location>
</feature>
<evidence type="ECO:0000313" key="3">
    <source>
        <dbReference type="Proteomes" id="UP000824469"/>
    </source>
</evidence>
<dbReference type="EMBL" id="JAHRHJ020000011">
    <property type="protein sequence ID" value="KAH9296110.1"/>
    <property type="molecule type" value="Genomic_DNA"/>
</dbReference>
<keyword evidence="3" id="KW-1185">Reference proteome</keyword>
<protein>
    <submittedName>
        <fullName evidence="2">Uncharacterized protein</fullName>
    </submittedName>
</protein>
<gene>
    <name evidence="2" type="ORF">KI387_039698</name>
</gene>
<dbReference type="AlphaFoldDB" id="A0AA38FBP6"/>
<feature type="non-terminal residue" evidence="2">
    <location>
        <position position="1"/>
    </location>
</feature>
<accession>A0AA38FBP6</accession>
<proteinExistence type="predicted"/>
<feature type="compositionally biased region" description="Basic and acidic residues" evidence="1">
    <location>
        <begin position="47"/>
        <end position="60"/>
    </location>
</feature>
<comment type="caution">
    <text evidence="2">The sequence shown here is derived from an EMBL/GenBank/DDBJ whole genome shotgun (WGS) entry which is preliminary data.</text>
</comment>
<sequence>ALEESIIGSFLLSIKEPEFTGEAAKKGEWKEDEQDEALQSDLQGSLDPKHTNQNDGHEQKVGPIPTLGYISSSKMPAPVMFISEHEDDLQDPE</sequence>
<feature type="region of interest" description="Disordered" evidence="1">
    <location>
        <begin position="21"/>
        <end position="69"/>
    </location>
</feature>
<evidence type="ECO:0000313" key="2">
    <source>
        <dbReference type="EMBL" id="KAH9296110.1"/>
    </source>
</evidence>
<organism evidence="2 3">
    <name type="scientific">Taxus chinensis</name>
    <name type="common">Chinese yew</name>
    <name type="synonym">Taxus wallichiana var. chinensis</name>
    <dbReference type="NCBI Taxonomy" id="29808"/>
    <lineage>
        <taxon>Eukaryota</taxon>
        <taxon>Viridiplantae</taxon>
        <taxon>Streptophyta</taxon>
        <taxon>Embryophyta</taxon>
        <taxon>Tracheophyta</taxon>
        <taxon>Spermatophyta</taxon>
        <taxon>Pinopsida</taxon>
        <taxon>Pinidae</taxon>
        <taxon>Conifers II</taxon>
        <taxon>Cupressales</taxon>
        <taxon>Taxaceae</taxon>
        <taxon>Taxus</taxon>
    </lineage>
</organism>